<dbReference type="EMBL" id="JPIU01000040">
    <property type="protein sequence ID" value="KIO43864.1"/>
    <property type="molecule type" value="Genomic_DNA"/>
</dbReference>
<evidence type="ECO:0000313" key="3">
    <source>
        <dbReference type="Proteomes" id="UP000031980"/>
    </source>
</evidence>
<dbReference type="AlphaFoldDB" id="A0A0C3RFA1"/>
<dbReference type="Proteomes" id="UP000031980">
    <property type="component" value="Unassembled WGS sequence"/>
</dbReference>
<feature type="domain" description="Bacterial bifunctional deaminase-reductase C-terminal" evidence="1">
    <location>
        <begin position="7"/>
        <end position="162"/>
    </location>
</feature>
<dbReference type="InterPro" id="IPR024072">
    <property type="entry name" value="DHFR-like_dom_sf"/>
</dbReference>
<dbReference type="SUPFAM" id="SSF53597">
    <property type="entry name" value="Dihydrofolate reductase-like"/>
    <property type="match status" value="1"/>
</dbReference>
<dbReference type="PANTHER" id="PTHR38011">
    <property type="entry name" value="DIHYDROFOLATE REDUCTASE FAMILY PROTEIN (AFU_ORTHOLOGUE AFUA_8G06820)"/>
    <property type="match status" value="1"/>
</dbReference>
<dbReference type="InterPro" id="IPR050765">
    <property type="entry name" value="Riboflavin_Biosynth_HTPR"/>
</dbReference>
<dbReference type="GO" id="GO:0009231">
    <property type="term" value="P:riboflavin biosynthetic process"/>
    <property type="evidence" value="ECO:0007669"/>
    <property type="project" value="InterPro"/>
</dbReference>
<protein>
    <submittedName>
        <fullName evidence="2">Riboflavin biosynthesis protein RibD</fullName>
    </submittedName>
</protein>
<evidence type="ECO:0000259" key="1">
    <source>
        <dbReference type="Pfam" id="PF01872"/>
    </source>
</evidence>
<accession>A0A0C3RFA1</accession>
<dbReference type="Pfam" id="PF01872">
    <property type="entry name" value="RibD_C"/>
    <property type="match status" value="1"/>
</dbReference>
<dbReference type="GO" id="GO:0008703">
    <property type="term" value="F:5-amino-6-(5-phosphoribosylamino)uracil reductase activity"/>
    <property type="evidence" value="ECO:0007669"/>
    <property type="project" value="InterPro"/>
</dbReference>
<dbReference type="RefSeq" id="WP_041505348.1">
    <property type="nucleotide sequence ID" value="NZ_JPIU01000040.1"/>
</dbReference>
<sequence>MKQIKSYIAVSLDGFIAPPDKELDWIPQEVKFLLNKEYEMADNLLMGANTYLYLFKHWGGWPYKSQRSFVVSHYHNNVTRNYNVKFLLDNPFLKIDELKQDSDILVIGGGKLLTSLIKAGLLDSLTMYTVPVMLGKGIGFLGETFGSEWKLSESKVLDDGVVCSTYQFDKNLQ</sequence>
<keyword evidence="3" id="KW-1185">Reference proteome</keyword>
<dbReference type="Gene3D" id="3.40.430.10">
    <property type="entry name" value="Dihydrofolate Reductase, subunit A"/>
    <property type="match status" value="1"/>
</dbReference>
<dbReference type="PANTHER" id="PTHR38011:SF2">
    <property type="entry name" value="BIFUNCTIONAL DEAMINASE-REDUCTASE DOMAIN PROTEIN"/>
    <property type="match status" value="1"/>
</dbReference>
<comment type="caution">
    <text evidence="2">The sequence shown here is derived from an EMBL/GenBank/DDBJ whole genome shotgun (WGS) entry which is preliminary data.</text>
</comment>
<reference evidence="2 3" key="1">
    <citation type="submission" date="2014-07" db="EMBL/GenBank/DDBJ databases">
        <title>Porphyromonadaceae bacterium OUH 308042 = ATCC BAA-2681 = DSM 28342 draft genome.</title>
        <authorList>
            <person name="Sydenham T.V."/>
            <person name="Hasman H."/>
            <person name="Justensen U.S."/>
        </authorList>
    </citation>
    <scope>NUCLEOTIDE SEQUENCE [LARGE SCALE GENOMIC DNA]</scope>
    <source>
        <strain evidence="2 3">OUH 308042</strain>
    </source>
</reference>
<dbReference type="InterPro" id="IPR002734">
    <property type="entry name" value="RibDG_C"/>
</dbReference>
<evidence type="ECO:0000313" key="2">
    <source>
        <dbReference type="EMBL" id="KIO43864.1"/>
    </source>
</evidence>
<proteinExistence type="predicted"/>
<name>A0A0C3RFA1_9PORP</name>
<gene>
    <name evidence="2" type="ORF">BA92_10695</name>
</gene>
<organism evidence="2 3">
    <name type="scientific">Sanguibacteroides justesenii</name>
    <dbReference type="NCBI Taxonomy" id="1547597"/>
    <lineage>
        <taxon>Bacteria</taxon>
        <taxon>Pseudomonadati</taxon>
        <taxon>Bacteroidota</taxon>
        <taxon>Bacteroidia</taxon>
        <taxon>Bacteroidales</taxon>
        <taxon>Porphyromonadaceae</taxon>
        <taxon>Sanguibacteroides</taxon>
    </lineage>
</organism>